<evidence type="ECO:0008006" key="4">
    <source>
        <dbReference type="Google" id="ProtNLM"/>
    </source>
</evidence>
<gene>
    <name evidence="2" type="ORF">HMPREF9123_2728</name>
</gene>
<dbReference type="AlphaFoldDB" id="F2BG71"/>
<feature type="chain" id="PRO_5003274284" description="Periplasmic protein" evidence="1">
    <location>
        <begin position="20"/>
        <end position="89"/>
    </location>
</feature>
<keyword evidence="1" id="KW-0732">Signal</keyword>
<keyword evidence="3" id="KW-1185">Reference proteome</keyword>
<protein>
    <recommendedName>
        <fullName evidence="4">Periplasmic protein</fullName>
    </recommendedName>
</protein>
<dbReference type="RefSeq" id="WP_007343733.1">
    <property type="nucleotide sequence ID" value="NZ_GL878494.1"/>
</dbReference>
<reference evidence="2 3" key="1">
    <citation type="submission" date="2011-02" db="EMBL/GenBank/DDBJ databases">
        <authorList>
            <person name="Muzny D."/>
            <person name="Qin X."/>
            <person name="Deng J."/>
            <person name="Jiang H."/>
            <person name="Liu Y."/>
            <person name="Qu J."/>
            <person name="Song X.-Z."/>
            <person name="Zhang L."/>
            <person name="Thornton R."/>
            <person name="Coyle M."/>
            <person name="Francisco L."/>
            <person name="Jackson L."/>
            <person name="Javaid M."/>
            <person name="Korchina V."/>
            <person name="Kovar C."/>
            <person name="Mata R."/>
            <person name="Mathew T."/>
            <person name="Ngo R."/>
            <person name="Nguyen L."/>
            <person name="Nguyen N."/>
            <person name="Okwuonu G."/>
            <person name="Ongeri F."/>
            <person name="Pham C."/>
            <person name="Simmons D."/>
            <person name="Wilczek-Boney K."/>
            <person name="Hale W."/>
            <person name="Jakkamsetti A."/>
            <person name="Pham P."/>
            <person name="Ruth R."/>
            <person name="San Lucas F."/>
            <person name="Warren J."/>
            <person name="Zhang J."/>
            <person name="Zhao Z."/>
            <person name="Zhou C."/>
            <person name="Zhu D."/>
            <person name="Lee S."/>
            <person name="Bess C."/>
            <person name="Blankenburg K."/>
            <person name="Forbes L."/>
            <person name="Fu Q."/>
            <person name="Gubbala S."/>
            <person name="Hirani K."/>
            <person name="Jayaseelan J.C."/>
            <person name="Lara F."/>
            <person name="Munidasa M."/>
            <person name="Palculict T."/>
            <person name="Patil S."/>
            <person name="Pu L.-L."/>
            <person name="Saada N."/>
            <person name="Tang L."/>
            <person name="Weissenberger G."/>
            <person name="Zhu Y."/>
            <person name="Hemphill L."/>
            <person name="Shang Y."/>
            <person name="Youmans B."/>
            <person name="Ayvaz T."/>
            <person name="Ross M."/>
            <person name="Santibanez J."/>
            <person name="Aqrawi P."/>
            <person name="Gross S."/>
            <person name="Joshi V."/>
            <person name="Fowler G."/>
            <person name="Nazareth L."/>
            <person name="Reid J."/>
            <person name="Worley K."/>
            <person name="Petrosino J."/>
            <person name="Highlander S."/>
            <person name="Gibbs R."/>
        </authorList>
    </citation>
    <scope>NUCLEOTIDE SEQUENCE [LARGE SCALE GENOMIC DNA]</scope>
    <source>
        <strain evidence="2 3">ATCC BAA-1200</strain>
    </source>
</reference>
<dbReference type="STRING" id="267212.GCA_001063965_00915"/>
<sequence>MNKKTALLTALVLAASVHAAQAKDIKIQENSAGLPAPLTQNLANTAVSMGVQEPLTIKKSGEGVSISGSNATRCNIKLNDGKIAGVSCK</sequence>
<evidence type="ECO:0000313" key="2">
    <source>
        <dbReference type="EMBL" id="EGF07192.1"/>
    </source>
</evidence>
<dbReference type="Proteomes" id="UP000004105">
    <property type="component" value="Unassembled WGS sequence"/>
</dbReference>
<evidence type="ECO:0000256" key="1">
    <source>
        <dbReference type="SAM" id="SignalP"/>
    </source>
</evidence>
<evidence type="ECO:0000313" key="3">
    <source>
        <dbReference type="Proteomes" id="UP000004105"/>
    </source>
</evidence>
<dbReference type="EMBL" id="AFAY01000053">
    <property type="protein sequence ID" value="EGF07192.1"/>
    <property type="molecule type" value="Genomic_DNA"/>
</dbReference>
<organism evidence="2 3">
    <name type="scientific">Neisseria bacilliformis ATCC BAA-1200</name>
    <dbReference type="NCBI Taxonomy" id="888742"/>
    <lineage>
        <taxon>Bacteria</taxon>
        <taxon>Pseudomonadati</taxon>
        <taxon>Pseudomonadota</taxon>
        <taxon>Betaproteobacteria</taxon>
        <taxon>Neisseriales</taxon>
        <taxon>Neisseriaceae</taxon>
        <taxon>Neisseria</taxon>
    </lineage>
</organism>
<feature type="signal peptide" evidence="1">
    <location>
        <begin position="1"/>
        <end position="19"/>
    </location>
</feature>
<proteinExistence type="predicted"/>
<dbReference type="HOGENOM" id="CLU_170240_1_0_4"/>
<name>F2BG71_9NEIS</name>
<accession>F2BG71</accession>
<comment type="caution">
    <text evidence="2">The sequence shown here is derived from an EMBL/GenBank/DDBJ whole genome shotgun (WGS) entry which is preliminary data.</text>
</comment>
<dbReference type="OrthoDB" id="8613622at2"/>